<evidence type="ECO:0000256" key="8">
    <source>
        <dbReference type="ARBA" id="ARBA00022989"/>
    </source>
</evidence>
<dbReference type="InterPro" id="IPR001128">
    <property type="entry name" value="Cyt_P450"/>
</dbReference>
<keyword evidence="12" id="KW-0472">Membrane</keyword>
<comment type="similarity">
    <text evidence="4 14">Belongs to the cytochrome P450 family.</text>
</comment>
<evidence type="ECO:0000256" key="12">
    <source>
        <dbReference type="ARBA" id="ARBA00023136"/>
    </source>
</evidence>
<protein>
    <recommendedName>
        <fullName evidence="17">Cytochrome P450</fullName>
    </recommendedName>
</protein>
<dbReference type="PROSITE" id="PS00086">
    <property type="entry name" value="CYTOCHROME_P450"/>
    <property type="match status" value="1"/>
</dbReference>
<dbReference type="CDD" id="cd11065">
    <property type="entry name" value="CYP64-like"/>
    <property type="match status" value="1"/>
</dbReference>
<evidence type="ECO:0000256" key="13">
    <source>
        <dbReference type="PIRSR" id="PIRSR602401-1"/>
    </source>
</evidence>
<comment type="subcellular location">
    <subcellularLocation>
        <location evidence="2">Membrane</location>
        <topology evidence="2">Single-pass membrane protein</topology>
    </subcellularLocation>
</comment>
<gene>
    <name evidence="15" type="ORF">ONZ51_g9160</name>
</gene>
<dbReference type="Pfam" id="PF00067">
    <property type="entry name" value="p450"/>
    <property type="match status" value="2"/>
</dbReference>
<proteinExistence type="inferred from homology"/>
<dbReference type="InterPro" id="IPR017972">
    <property type="entry name" value="Cyt_P450_CS"/>
</dbReference>
<evidence type="ECO:0000256" key="5">
    <source>
        <dbReference type="ARBA" id="ARBA00022617"/>
    </source>
</evidence>
<dbReference type="GO" id="GO:0016705">
    <property type="term" value="F:oxidoreductase activity, acting on paired donors, with incorporation or reduction of molecular oxygen"/>
    <property type="evidence" value="ECO:0007669"/>
    <property type="project" value="InterPro"/>
</dbReference>
<dbReference type="SUPFAM" id="SSF48264">
    <property type="entry name" value="Cytochrome P450"/>
    <property type="match status" value="1"/>
</dbReference>
<keyword evidence="9 14" id="KW-0560">Oxidoreductase</keyword>
<dbReference type="PRINTS" id="PR00463">
    <property type="entry name" value="EP450I"/>
</dbReference>
<feature type="binding site" description="axial binding residue" evidence="13">
    <location>
        <position position="369"/>
    </location>
    <ligand>
        <name>heme</name>
        <dbReference type="ChEBI" id="CHEBI:30413"/>
    </ligand>
    <ligandPart>
        <name>Fe</name>
        <dbReference type="ChEBI" id="CHEBI:18248"/>
    </ligandPart>
</feature>
<comment type="caution">
    <text evidence="15">The sequence shown here is derived from an EMBL/GenBank/DDBJ whole genome shotgun (WGS) entry which is preliminary data.</text>
</comment>
<dbReference type="InterPro" id="IPR036396">
    <property type="entry name" value="Cyt_P450_sf"/>
</dbReference>
<keyword evidence="10 13" id="KW-0408">Iron</keyword>
<dbReference type="GO" id="GO:0020037">
    <property type="term" value="F:heme binding"/>
    <property type="evidence" value="ECO:0007669"/>
    <property type="project" value="InterPro"/>
</dbReference>
<evidence type="ECO:0000256" key="3">
    <source>
        <dbReference type="ARBA" id="ARBA00005179"/>
    </source>
</evidence>
<dbReference type="EMBL" id="JAPEVG010000301">
    <property type="protein sequence ID" value="KAJ8469184.1"/>
    <property type="molecule type" value="Genomic_DNA"/>
</dbReference>
<evidence type="ECO:0000256" key="6">
    <source>
        <dbReference type="ARBA" id="ARBA00022692"/>
    </source>
</evidence>
<dbReference type="AlphaFoldDB" id="A0AAD7X7J4"/>
<keyword evidence="7 13" id="KW-0479">Metal-binding</keyword>
<comment type="pathway">
    <text evidence="3">Secondary metabolite biosynthesis.</text>
</comment>
<evidence type="ECO:0000256" key="4">
    <source>
        <dbReference type="ARBA" id="ARBA00010617"/>
    </source>
</evidence>
<dbReference type="GO" id="GO:0004497">
    <property type="term" value="F:monooxygenase activity"/>
    <property type="evidence" value="ECO:0007669"/>
    <property type="project" value="UniProtKB-KW"/>
</dbReference>
<dbReference type="GO" id="GO:0016020">
    <property type="term" value="C:membrane"/>
    <property type="evidence" value="ECO:0007669"/>
    <property type="project" value="UniProtKB-SubCell"/>
</dbReference>
<comment type="cofactor">
    <cofactor evidence="1 13">
        <name>heme</name>
        <dbReference type="ChEBI" id="CHEBI:30413"/>
    </cofactor>
</comment>
<keyword evidence="8" id="KW-1133">Transmembrane helix</keyword>
<organism evidence="15 16">
    <name type="scientific">Trametes cubensis</name>
    <dbReference type="NCBI Taxonomy" id="1111947"/>
    <lineage>
        <taxon>Eukaryota</taxon>
        <taxon>Fungi</taxon>
        <taxon>Dikarya</taxon>
        <taxon>Basidiomycota</taxon>
        <taxon>Agaricomycotina</taxon>
        <taxon>Agaricomycetes</taxon>
        <taxon>Polyporales</taxon>
        <taxon>Polyporaceae</taxon>
        <taxon>Trametes</taxon>
    </lineage>
</organism>
<accession>A0AAD7X7J4</accession>
<keyword evidence="11 14" id="KW-0503">Monooxygenase</keyword>
<keyword evidence="5 13" id="KW-0349">Heme</keyword>
<evidence type="ECO:0000256" key="1">
    <source>
        <dbReference type="ARBA" id="ARBA00001971"/>
    </source>
</evidence>
<evidence type="ECO:0008006" key="17">
    <source>
        <dbReference type="Google" id="ProtNLM"/>
    </source>
</evidence>
<evidence type="ECO:0000256" key="14">
    <source>
        <dbReference type="RuleBase" id="RU000461"/>
    </source>
</evidence>
<keyword evidence="16" id="KW-1185">Reference proteome</keyword>
<dbReference type="GO" id="GO:0005506">
    <property type="term" value="F:iron ion binding"/>
    <property type="evidence" value="ECO:0007669"/>
    <property type="project" value="InterPro"/>
</dbReference>
<dbReference type="Proteomes" id="UP001215151">
    <property type="component" value="Unassembled WGS sequence"/>
</dbReference>
<dbReference type="Gene3D" id="1.10.630.10">
    <property type="entry name" value="Cytochrome P450"/>
    <property type="match status" value="1"/>
</dbReference>
<evidence type="ECO:0000256" key="2">
    <source>
        <dbReference type="ARBA" id="ARBA00004167"/>
    </source>
</evidence>
<evidence type="ECO:0000256" key="11">
    <source>
        <dbReference type="ARBA" id="ARBA00023033"/>
    </source>
</evidence>
<evidence type="ECO:0000256" key="10">
    <source>
        <dbReference type="ARBA" id="ARBA00023004"/>
    </source>
</evidence>
<dbReference type="InterPro" id="IPR050364">
    <property type="entry name" value="Cytochrome_P450_fung"/>
</dbReference>
<dbReference type="InterPro" id="IPR002401">
    <property type="entry name" value="Cyt_P450_E_grp-I"/>
</dbReference>
<dbReference type="PANTHER" id="PTHR46300">
    <property type="entry name" value="P450, PUTATIVE (EUROFUNG)-RELATED-RELATED"/>
    <property type="match status" value="1"/>
</dbReference>
<reference evidence="15" key="1">
    <citation type="submission" date="2022-11" db="EMBL/GenBank/DDBJ databases">
        <title>Genome Sequence of Cubamyces cubensis.</title>
        <authorList>
            <person name="Buettner E."/>
        </authorList>
    </citation>
    <scope>NUCLEOTIDE SEQUENCE</scope>
    <source>
        <strain evidence="15">MPL-01</strain>
    </source>
</reference>
<evidence type="ECO:0000256" key="9">
    <source>
        <dbReference type="ARBA" id="ARBA00023002"/>
    </source>
</evidence>
<evidence type="ECO:0000313" key="15">
    <source>
        <dbReference type="EMBL" id="KAJ8469184.1"/>
    </source>
</evidence>
<evidence type="ECO:0000313" key="16">
    <source>
        <dbReference type="Proteomes" id="UP001215151"/>
    </source>
</evidence>
<name>A0AAD7X7J4_9APHY</name>
<keyword evidence="6" id="KW-0812">Transmembrane</keyword>
<sequence>MEKKYRELNDEYGDVVYLNALGQPMLVLGTHAAAVDLLEKRSALYSDRAYSPMVDLGGFDWVLTLLRYGSRWRRHRRMFHQYFNPNVVTKYRPVQRAGVAQFLSRLLSTPEELREHIRHLFAATIVRITYGFDVREKDDDYVQMAEKGIAAFSSLLVPGKYLVELFPALRHLPAWFPGCRFKREASDARAVVQGVCCVPWARAITAMREGSSRASMASALLERISSLVGEEAIEEEDIARNTVAVAYAAGADTTLASIQAFFLAMALFPEAQKKAQAELDAVVGSHRLPDFSDEPALPYVLIEDDNYRGYHIPKGTVVIPNVWAFSRNETRYVNADEFKPERFLADGGCLDPEVLDPAEYAFGYGRRICPGRHFAQSSLFLIVASVLHTLSISAPLDENGAPKKLEAKMTSGLISYPEPFECDIKSRGIWVEGLVRSNAENAEAREASEVITQ</sequence>
<dbReference type="PANTHER" id="PTHR46300:SF7">
    <property type="entry name" value="P450, PUTATIVE (EUROFUNG)-RELATED"/>
    <property type="match status" value="1"/>
</dbReference>
<evidence type="ECO:0000256" key="7">
    <source>
        <dbReference type="ARBA" id="ARBA00022723"/>
    </source>
</evidence>